<dbReference type="Proteomes" id="UP000450012">
    <property type="component" value="Unassembled WGS sequence"/>
</dbReference>
<dbReference type="EMBL" id="WWCK01000003">
    <property type="protein sequence ID" value="MYM67080.1"/>
    <property type="molecule type" value="Genomic_DNA"/>
</dbReference>
<comment type="caution">
    <text evidence="1">The sequence shown here is derived from an EMBL/GenBank/DDBJ whole genome shotgun (WGS) entry which is preliminary data.</text>
</comment>
<dbReference type="AlphaFoldDB" id="A0A7X4GP27"/>
<evidence type="ECO:0000313" key="1">
    <source>
        <dbReference type="EMBL" id="MYM67080.1"/>
    </source>
</evidence>
<proteinExistence type="predicted"/>
<keyword evidence="2" id="KW-1185">Reference proteome</keyword>
<organism evidence="1 2">
    <name type="scientific">Duganella rivi</name>
    <dbReference type="NCBI Taxonomy" id="2666083"/>
    <lineage>
        <taxon>Bacteria</taxon>
        <taxon>Pseudomonadati</taxon>
        <taxon>Pseudomonadota</taxon>
        <taxon>Betaproteobacteria</taxon>
        <taxon>Burkholderiales</taxon>
        <taxon>Oxalobacteraceae</taxon>
        <taxon>Telluria group</taxon>
        <taxon>Duganella</taxon>
    </lineage>
</organism>
<sequence length="104" mass="11479">MPFAHAEDNVLETPSFIVKIDVRCAEGNVTCDDVIYTGTSRKTGKSISVKGRTMHSTCADGVTPCRFQGYTFYNGKINYTVFDDGTLVVMNGKKTLVSEKGEWK</sequence>
<accession>A0A7X4GP27</accession>
<reference evidence="1 2" key="1">
    <citation type="submission" date="2019-12" db="EMBL/GenBank/DDBJ databases">
        <title>Novel species isolated from a subtropical stream in China.</title>
        <authorList>
            <person name="Lu H."/>
        </authorList>
    </citation>
    <scope>NUCLEOTIDE SEQUENCE [LARGE SCALE GENOMIC DNA]</scope>
    <source>
        <strain evidence="1 2">FT55W</strain>
    </source>
</reference>
<name>A0A7X4GP27_9BURK</name>
<evidence type="ECO:0000313" key="2">
    <source>
        <dbReference type="Proteomes" id="UP000450012"/>
    </source>
</evidence>
<protein>
    <submittedName>
        <fullName evidence="1">Uncharacterized protein</fullName>
    </submittedName>
</protein>
<gene>
    <name evidence="1" type="ORF">GTP45_09590</name>
</gene>